<dbReference type="SUPFAM" id="SSF56672">
    <property type="entry name" value="DNA/RNA polymerases"/>
    <property type="match status" value="1"/>
</dbReference>
<keyword evidence="1" id="KW-0808">Transferase</keyword>
<dbReference type="EMBL" id="QJKJ01011476">
    <property type="protein sequence ID" value="RDX71067.1"/>
    <property type="molecule type" value="Genomic_DNA"/>
</dbReference>
<evidence type="ECO:0000256" key="1">
    <source>
        <dbReference type="ARBA" id="ARBA00022679"/>
    </source>
</evidence>
<evidence type="ECO:0000256" key="4">
    <source>
        <dbReference type="ARBA" id="ARBA00022759"/>
    </source>
</evidence>
<dbReference type="Pfam" id="PF17917">
    <property type="entry name" value="RT_RNaseH"/>
    <property type="match status" value="1"/>
</dbReference>
<dbReference type="AlphaFoldDB" id="A0A371EYD7"/>
<evidence type="ECO:0000256" key="6">
    <source>
        <dbReference type="ARBA" id="ARBA00022918"/>
    </source>
</evidence>
<keyword evidence="5" id="KW-0378">Hydrolase</keyword>
<keyword evidence="4" id="KW-0255">Endonuclease</keyword>
<dbReference type="InterPro" id="IPR041373">
    <property type="entry name" value="RT_RNaseH"/>
</dbReference>
<dbReference type="PANTHER" id="PTHR34072:SF57">
    <property type="entry name" value="RNA-DIRECTED DNA POLYMERASE"/>
    <property type="match status" value="1"/>
</dbReference>
<evidence type="ECO:0000313" key="9">
    <source>
        <dbReference type="EMBL" id="RDX71067.1"/>
    </source>
</evidence>
<dbReference type="InterPro" id="IPR043128">
    <property type="entry name" value="Rev_trsase/Diguanyl_cyclase"/>
</dbReference>
<dbReference type="CDD" id="cd01647">
    <property type="entry name" value="RT_LTR"/>
    <property type="match status" value="1"/>
</dbReference>
<comment type="caution">
    <text evidence="9">The sequence shown here is derived from an EMBL/GenBank/DDBJ whole genome shotgun (WGS) entry which is preliminary data.</text>
</comment>
<evidence type="ECO:0000256" key="5">
    <source>
        <dbReference type="ARBA" id="ARBA00022801"/>
    </source>
</evidence>
<proteinExistence type="predicted"/>
<feature type="domain" description="Reverse transcriptase RNase H-like" evidence="8">
    <location>
        <begin position="193"/>
        <end position="250"/>
    </location>
</feature>
<reference evidence="9" key="1">
    <citation type="submission" date="2018-05" db="EMBL/GenBank/DDBJ databases">
        <title>Draft genome of Mucuna pruriens seed.</title>
        <authorList>
            <person name="Nnadi N.E."/>
            <person name="Vos R."/>
            <person name="Hasami M.H."/>
            <person name="Devisetty U.K."/>
            <person name="Aguiy J.C."/>
        </authorList>
    </citation>
    <scope>NUCLEOTIDE SEQUENCE [LARGE SCALE GENOMIC DNA]</scope>
    <source>
        <strain evidence="9">JCA_2017</strain>
    </source>
</reference>
<gene>
    <name evidence="9" type="primary">pol</name>
    <name evidence="9" type="ORF">CR513_49621</name>
</gene>
<dbReference type="Pfam" id="PF00078">
    <property type="entry name" value="RVT_1"/>
    <property type="match status" value="1"/>
</dbReference>
<accession>A0A371EYD7</accession>
<evidence type="ECO:0000259" key="8">
    <source>
        <dbReference type="Pfam" id="PF17917"/>
    </source>
</evidence>
<dbReference type="Gene3D" id="3.30.70.270">
    <property type="match status" value="1"/>
</dbReference>
<keyword evidence="2" id="KW-0548">Nucleotidyltransferase</keyword>
<feature type="domain" description="Reverse transcriptase" evidence="7">
    <location>
        <begin position="1"/>
        <end position="79"/>
    </location>
</feature>
<dbReference type="InterPro" id="IPR000477">
    <property type="entry name" value="RT_dom"/>
</dbReference>
<evidence type="ECO:0000256" key="2">
    <source>
        <dbReference type="ARBA" id="ARBA00022695"/>
    </source>
</evidence>
<name>A0A371EYD7_MUCPR</name>
<dbReference type="Proteomes" id="UP000257109">
    <property type="component" value="Unassembled WGS sequence"/>
</dbReference>
<feature type="non-terminal residue" evidence="9">
    <location>
        <position position="1"/>
    </location>
</feature>
<sequence>MSFGLCNAPSTFQRRMISIFSDLLEDCMEVFMDDFTVYIESFNACLDNLSRVSRRCIESNLILNFEKCNFMVIEGIVLGHLVSARGIEVDKAKVKIISSLFLSAIYQEFQQDCSTLIQATIEGRGVFLQLALRGRFPEAEEKTHVHGHPLRTKLRVSVRADVQCFQLHARNNPRTKSRQATACHCLYISDHGSSLEKELLAIVFALDKFRSYLLGFKIIVFFDHAALKFLLKKPDAKSRLIRWMLLLQEFNVEIRDKKGVENVVADHLTRLEREGDPLPIRDKFLDE</sequence>
<dbReference type="CDD" id="cd09274">
    <property type="entry name" value="RNase_HI_RT_Ty3"/>
    <property type="match status" value="1"/>
</dbReference>
<keyword evidence="3" id="KW-0540">Nuclease</keyword>
<dbReference type="PANTHER" id="PTHR34072">
    <property type="entry name" value="ENZYMATIC POLYPROTEIN-RELATED"/>
    <property type="match status" value="1"/>
</dbReference>
<keyword evidence="10" id="KW-1185">Reference proteome</keyword>
<dbReference type="GO" id="GO:0004519">
    <property type="term" value="F:endonuclease activity"/>
    <property type="evidence" value="ECO:0007669"/>
    <property type="project" value="UniProtKB-KW"/>
</dbReference>
<dbReference type="GO" id="GO:0016787">
    <property type="term" value="F:hydrolase activity"/>
    <property type="evidence" value="ECO:0007669"/>
    <property type="project" value="UniProtKB-KW"/>
</dbReference>
<keyword evidence="6" id="KW-0695">RNA-directed DNA polymerase</keyword>
<protein>
    <submittedName>
        <fullName evidence="9">Retrovirus-related Pol polyprotein from transposon opus</fullName>
    </submittedName>
</protein>
<dbReference type="GO" id="GO:0003964">
    <property type="term" value="F:RNA-directed DNA polymerase activity"/>
    <property type="evidence" value="ECO:0007669"/>
    <property type="project" value="UniProtKB-KW"/>
</dbReference>
<dbReference type="OrthoDB" id="10055717at2759"/>
<organism evidence="9 10">
    <name type="scientific">Mucuna pruriens</name>
    <name type="common">Velvet bean</name>
    <name type="synonym">Dolichos pruriens</name>
    <dbReference type="NCBI Taxonomy" id="157652"/>
    <lineage>
        <taxon>Eukaryota</taxon>
        <taxon>Viridiplantae</taxon>
        <taxon>Streptophyta</taxon>
        <taxon>Embryophyta</taxon>
        <taxon>Tracheophyta</taxon>
        <taxon>Spermatophyta</taxon>
        <taxon>Magnoliopsida</taxon>
        <taxon>eudicotyledons</taxon>
        <taxon>Gunneridae</taxon>
        <taxon>Pentapetalae</taxon>
        <taxon>rosids</taxon>
        <taxon>fabids</taxon>
        <taxon>Fabales</taxon>
        <taxon>Fabaceae</taxon>
        <taxon>Papilionoideae</taxon>
        <taxon>50 kb inversion clade</taxon>
        <taxon>NPAAA clade</taxon>
        <taxon>indigoferoid/millettioid clade</taxon>
        <taxon>Phaseoleae</taxon>
        <taxon>Mucuna</taxon>
    </lineage>
</organism>
<evidence type="ECO:0000259" key="7">
    <source>
        <dbReference type="Pfam" id="PF00078"/>
    </source>
</evidence>
<evidence type="ECO:0000313" key="10">
    <source>
        <dbReference type="Proteomes" id="UP000257109"/>
    </source>
</evidence>
<dbReference type="InterPro" id="IPR043502">
    <property type="entry name" value="DNA/RNA_pol_sf"/>
</dbReference>
<evidence type="ECO:0000256" key="3">
    <source>
        <dbReference type="ARBA" id="ARBA00022722"/>
    </source>
</evidence>